<evidence type="ECO:0000313" key="1">
    <source>
        <dbReference type="EMBL" id="JAE37925.1"/>
    </source>
</evidence>
<dbReference type="AlphaFoldDB" id="A0A0A9HL66"/>
<protein>
    <submittedName>
        <fullName evidence="1">Uncharacterized protein</fullName>
    </submittedName>
</protein>
<reference evidence="1" key="1">
    <citation type="submission" date="2014-09" db="EMBL/GenBank/DDBJ databases">
        <authorList>
            <person name="Magalhaes I.L.F."/>
            <person name="Oliveira U."/>
            <person name="Santos F.R."/>
            <person name="Vidigal T.H.D.A."/>
            <person name="Brescovit A.D."/>
            <person name="Santos A.J."/>
        </authorList>
    </citation>
    <scope>NUCLEOTIDE SEQUENCE</scope>
    <source>
        <tissue evidence="1">Shoot tissue taken approximately 20 cm above the soil surface</tissue>
    </source>
</reference>
<organism evidence="1">
    <name type="scientific">Arundo donax</name>
    <name type="common">Giant reed</name>
    <name type="synonym">Donax arundinaceus</name>
    <dbReference type="NCBI Taxonomy" id="35708"/>
    <lineage>
        <taxon>Eukaryota</taxon>
        <taxon>Viridiplantae</taxon>
        <taxon>Streptophyta</taxon>
        <taxon>Embryophyta</taxon>
        <taxon>Tracheophyta</taxon>
        <taxon>Spermatophyta</taxon>
        <taxon>Magnoliopsida</taxon>
        <taxon>Liliopsida</taxon>
        <taxon>Poales</taxon>
        <taxon>Poaceae</taxon>
        <taxon>PACMAD clade</taxon>
        <taxon>Arundinoideae</taxon>
        <taxon>Arundineae</taxon>
        <taxon>Arundo</taxon>
    </lineage>
</organism>
<proteinExistence type="predicted"/>
<dbReference type="EMBL" id="GBRH01159971">
    <property type="protein sequence ID" value="JAE37925.1"/>
    <property type="molecule type" value="Transcribed_RNA"/>
</dbReference>
<accession>A0A0A9HL66</accession>
<sequence length="53" mass="6131">MAIKVSDRYATLIRKKRGSDLHAPFLNYNPNVVKVRKLHSSTRSEGSFDLYSY</sequence>
<name>A0A0A9HL66_ARUDO</name>
<reference evidence="1" key="2">
    <citation type="journal article" date="2015" name="Data Brief">
        <title>Shoot transcriptome of the giant reed, Arundo donax.</title>
        <authorList>
            <person name="Barrero R.A."/>
            <person name="Guerrero F.D."/>
            <person name="Moolhuijzen P."/>
            <person name="Goolsby J.A."/>
            <person name="Tidwell J."/>
            <person name="Bellgard S.E."/>
            <person name="Bellgard M.I."/>
        </authorList>
    </citation>
    <scope>NUCLEOTIDE SEQUENCE</scope>
    <source>
        <tissue evidence="1">Shoot tissue taken approximately 20 cm above the soil surface</tissue>
    </source>
</reference>